<reference evidence="10 11" key="1">
    <citation type="submission" date="2016-10" db="EMBL/GenBank/DDBJ databases">
        <authorList>
            <person name="Varghese N."/>
            <person name="Submissions S."/>
        </authorList>
    </citation>
    <scope>NUCLEOTIDE SEQUENCE [LARGE SCALE GENOMIC DNA]</scope>
    <source>
        <strain evidence="10 11">DSM 11449</strain>
    </source>
</reference>
<comment type="caution">
    <text evidence="10">The sequence shown here is derived from an EMBL/GenBank/DDBJ whole genome shotgun (WGS) entry which is preliminary data.</text>
</comment>
<evidence type="ECO:0000256" key="7">
    <source>
        <dbReference type="PROSITE-ProRule" id="PRU01360"/>
    </source>
</evidence>
<dbReference type="Gene3D" id="2.40.170.20">
    <property type="entry name" value="TonB-dependent receptor, beta-barrel domain"/>
    <property type="match status" value="1"/>
</dbReference>
<dbReference type="AlphaFoldDB" id="A0A1H2WII0"/>
<evidence type="ECO:0000256" key="3">
    <source>
        <dbReference type="ARBA" id="ARBA00022452"/>
    </source>
</evidence>
<dbReference type="GeneID" id="85017374"/>
<evidence type="ECO:0000313" key="10">
    <source>
        <dbReference type="EMBL" id="SDW80420.1"/>
    </source>
</evidence>
<evidence type="ECO:0000259" key="9">
    <source>
        <dbReference type="Pfam" id="PF07715"/>
    </source>
</evidence>
<dbReference type="PROSITE" id="PS52016">
    <property type="entry name" value="TONB_DEPENDENT_REC_3"/>
    <property type="match status" value="1"/>
</dbReference>
<evidence type="ECO:0000313" key="11">
    <source>
        <dbReference type="Proteomes" id="UP000182771"/>
    </source>
</evidence>
<dbReference type="InterPro" id="IPR023996">
    <property type="entry name" value="TonB-dep_OMP_SusC/RagA"/>
</dbReference>
<accession>A0A1H2WII0</accession>
<keyword evidence="5 7" id="KW-0472">Membrane</keyword>
<dbReference type="NCBIfam" id="TIGR04056">
    <property type="entry name" value="OMP_RagA_SusC"/>
    <property type="match status" value="1"/>
</dbReference>
<dbReference type="SUPFAM" id="SSF56935">
    <property type="entry name" value="Porins"/>
    <property type="match status" value="1"/>
</dbReference>
<keyword evidence="11" id="KW-1185">Reference proteome</keyword>
<name>A0A1H2WII0_9FLAO</name>
<evidence type="ECO:0000256" key="8">
    <source>
        <dbReference type="SAM" id="SignalP"/>
    </source>
</evidence>
<dbReference type="Gene3D" id="2.60.40.1120">
    <property type="entry name" value="Carboxypeptidase-like, regulatory domain"/>
    <property type="match status" value="1"/>
</dbReference>
<dbReference type="EMBL" id="FNND01000004">
    <property type="protein sequence ID" value="SDW80420.1"/>
    <property type="molecule type" value="Genomic_DNA"/>
</dbReference>
<keyword evidence="3 7" id="KW-1134">Transmembrane beta strand</keyword>
<feature type="chain" id="PRO_5028924907" evidence="8">
    <location>
        <begin position="22"/>
        <end position="787"/>
    </location>
</feature>
<keyword evidence="2 7" id="KW-0813">Transport</keyword>
<comment type="subcellular location">
    <subcellularLocation>
        <location evidence="1 7">Cell outer membrane</location>
        <topology evidence="1 7">Multi-pass membrane protein</topology>
    </subcellularLocation>
</comment>
<dbReference type="Pfam" id="PF13715">
    <property type="entry name" value="CarbopepD_reg_2"/>
    <property type="match status" value="1"/>
</dbReference>
<keyword evidence="8" id="KW-0732">Signal</keyword>
<sequence>MRTKVMYLLLLFLGALQVSFAQEKTVSGVVKDENLEPMLGASVIVKGTTKGVSTDENGAYSLKVKDGDVLEFTAVGYKTQDHKVTGKTRKIDVALLLDVEEIDEFVFVGFGQKQAVKEATGSIGKVDNVSNSAAASVDKALSGKIAGVQGGVTTGQPGGAANVRIRGLASINGRTNPIYIIDGVRVSQGQLSSAATSSNILANLNDEDIESVTVLKDAVSTAAYGADAGAGVIIITTKSGKKGEAKYSFNSEVGMVSRALTGEKNLTTAEWLNMIYDAYLNSEEGAALFPNNNKEALLAKLAAGQLATAKLGKTVQGLYNKRDISTDWRKETENSFALLQKVNGTVSGGNDRFDYYSSLGYYKQDGIVKQTGFQRVTNSNKITYRANDRLTLATDLQLSYGQTLSQPDGGKFGNSILGQYLLQPTDRAYNPDGTLYLGGSNRKMSNGLQNSVANQQMNYIETQTARAFGNFQADYKILKNLTYKFVFAPEFINIMEDKYYNPLHGDGYSNGGISEWYATRYFNFNVQNILSYDFKYKEKNNFYVNLIQEAYKSDYRRVAAEAHNVGPSGLTTLSNFIKPVSTSGSRVVSSRGGYAVTAHYDYDKFFLFDISGRQDRISNFWDDNKTGYFGSVGVGLDFARLEAVKKWKKVSQLKLSTSYGSVGNMVDVSPYAVHAYLSNYNDQVGGYISGVDNKDLRWETLSPFNLGLDMGFLKDRITFSVAYFHKKTSDMIFAVPLSRAQGNTSVYKNIGEMVNKGVELTFNTKIVDNEGDGFKWNLGANFTSLKN</sequence>
<dbReference type="Pfam" id="PF07715">
    <property type="entry name" value="Plug"/>
    <property type="match status" value="1"/>
</dbReference>
<dbReference type="RefSeq" id="WP_016420738.1">
    <property type="nucleotide sequence ID" value="NZ_FNND01000004.1"/>
</dbReference>
<dbReference type="InterPro" id="IPR036942">
    <property type="entry name" value="Beta-barrel_TonB_sf"/>
</dbReference>
<dbReference type="InterPro" id="IPR012910">
    <property type="entry name" value="Plug_dom"/>
</dbReference>
<evidence type="ECO:0000256" key="6">
    <source>
        <dbReference type="ARBA" id="ARBA00023237"/>
    </source>
</evidence>
<dbReference type="Proteomes" id="UP000182771">
    <property type="component" value="Unassembled WGS sequence"/>
</dbReference>
<protein>
    <submittedName>
        <fullName evidence="10">TonB-linked outer membrane protein, SusC/RagA family</fullName>
    </submittedName>
</protein>
<proteinExistence type="inferred from homology"/>
<dbReference type="Gene3D" id="2.170.130.10">
    <property type="entry name" value="TonB-dependent receptor, plug domain"/>
    <property type="match status" value="1"/>
</dbReference>
<feature type="domain" description="TonB-dependent receptor plug" evidence="9">
    <location>
        <begin position="127"/>
        <end position="232"/>
    </location>
</feature>
<dbReference type="InterPro" id="IPR008969">
    <property type="entry name" value="CarboxyPept-like_regulatory"/>
</dbReference>
<evidence type="ECO:0000256" key="1">
    <source>
        <dbReference type="ARBA" id="ARBA00004571"/>
    </source>
</evidence>
<evidence type="ECO:0000256" key="5">
    <source>
        <dbReference type="ARBA" id="ARBA00023136"/>
    </source>
</evidence>
<gene>
    <name evidence="10" type="ORF">SAMN05444420_104104</name>
</gene>
<keyword evidence="4 7" id="KW-0812">Transmembrane</keyword>
<keyword evidence="6 7" id="KW-0998">Cell outer membrane</keyword>
<evidence type="ECO:0000256" key="4">
    <source>
        <dbReference type="ARBA" id="ARBA00022692"/>
    </source>
</evidence>
<dbReference type="SUPFAM" id="SSF49464">
    <property type="entry name" value="Carboxypeptidase regulatory domain-like"/>
    <property type="match status" value="1"/>
</dbReference>
<dbReference type="InterPro" id="IPR037066">
    <property type="entry name" value="Plug_dom_sf"/>
</dbReference>
<dbReference type="GO" id="GO:0009279">
    <property type="term" value="C:cell outer membrane"/>
    <property type="evidence" value="ECO:0007669"/>
    <property type="project" value="UniProtKB-SubCell"/>
</dbReference>
<dbReference type="InterPro" id="IPR039426">
    <property type="entry name" value="TonB-dep_rcpt-like"/>
</dbReference>
<organism evidence="10 11">
    <name type="scientific">Capnocytophaga granulosa</name>
    <dbReference type="NCBI Taxonomy" id="45242"/>
    <lineage>
        <taxon>Bacteria</taxon>
        <taxon>Pseudomonadati</taxon>
        <taxon>Bacteroidota</taxon>
        <taxon>Flavobacteriia</taxon>
        <taxon>Flavobacteriales</taxon>
        <taxon>Flavobacteriaceae</taxon>
        <taxon>Capnocytophaga</taxon>
    </lineage>
</organism>
<evidence type="ECO:0000256" key="2">
    <source>
        <dbReference type="ARBA" id="ARBA00022448"/>
    </source>
</evidence>
<comment type="similarity">
    <text evidence="7">Belongs to the TonB-dependent receptor family.</text>
</comment>
<feature type="signal peptide" evidence="8">
    <location>
        <begin position="1"/>
        <end position="21"/>
    </location>
</feature>